<organism evidence="1 2">
    <name type="scientific">Microbispora siamensis</name>
    <dbReference type="NCBI Taxonomy" id="564413"/>
    <lineage>
        <taxon>Bacteria</taxon>
        <taxon>Bacillati</taxon>
        <taxon>Actinomycetota</taxon>
        <taxon>Actinomycetes</taxon>
        <taxon>Streptosporangiales</taxon>
        <taxon>Streptosporangiaceae</taxon>
        <taxon>Microbispora</taxon>
    </lineage>
</organism>
<name>A0ABQ4GMH9_9ACTN</name>
<evidence type="ECO:0000313" key="1">
    <source>
        <dbReference type="EMBL" id="GIH62614.1"/>
    </source>
</evidence>
<comment type="caution">
    <text evidence="1">The sequence shown here is derived from an EMBL/GenBank/DDBJ whole genome shotgun (WGS) entry which is preliminary data.</text>
</comment>
<accession>A0ABQ4GMH9</accession>
<protein>
    <submittedName>
        <fullName evidence="1">Uncharacterized protein</fullName>
    </submittedName>
</protein>
<dbReference type="EMBL" id="BOOF01000017">
    <property type="protein sequence ID" value="GIH62614.1"/>
    <property type="molecule type" value="Genomic_DNA"/>
</dbReference>
<gene>
    <name evidence="1" type="ORF">Msi02_34310</name>
</gene>
<sequence length="63" mass="6550">MTAADCPVTEMGCGAAETGYEVAEPNHAAAVKEAPLCAEPGVPQGWRAEPPGWQVARGVRDWG</sequence>
<evidence type="ECO:0000313" key="2">
    <source>
        <dbReference type="Proteomes" id="UP000660454"/>
    </source>
</evidence>
<dbReference type="Proteomes" id="UP000660454">
    <property type="component" value="Unassembled WGS sequence"/>
</dbReference>
<keyword evidence="2" id="KW-1185">Reference proteome</keyword>
<reference evidence="1 2" key="1">
    <citation type="submission" date="2021-01" db="EMBL/GenBank/DDBJ databases">
        <title>Whole genome shotgun sequence of Microbispora siamensis NBRC 104113.</title>
        <authorList>
            <person name="Komaki H."/>
            <person name="Tamura T."/>
        </authorList>
    </citation>
    <scope>NUCLEOTIDE SEQUENCE [LARGE SCALE GENOMIC DNA]</scope>
    <source>
        <strain evidence="1 2">NBRC 104113</strain>
    </source>
</reference>
<proteinExistence type="predicted"/>